<name>G8NTT9_GRAMM</name>
<dbReference type="AlphaFoldDB" id="G8NTT9"/>
<sequence>MASHPVHPITDNMPILGAAEKRLTYDEAWDQILSLFGTAKEAYAEVGGAEAWIHSERAAWTDEHGS</sequence>
<dbReference type="EMBL" id="CP003130">
    <property type="protein sequence ID" value="AEU36413.1"/>
    <property type="molecule type" value="Genomic_DNA"/>
</dbReference>
<keyword evidence="2" id="KW-1185">Reference proteome</keyword>
<proteinExistence type="predicted"/>
<dbReference type="HOGENOM" id="CLU_2825081_0_0_0"/>
<organism evidence="1 2">
    <name type="scientific">Granulicella mallensis (strain ATCC BAA-1857 / DSM 23137 / MP5ACTX8)</name>
    <dbReference type="NCBI Taxonomy" id="682795"/>
    <lineage>
        <taxon>Bacteria</taxon>
        <taxon>Pseudomonadati</taxon>
        <taxon>Acidobacteriota</taxon>
        <taxon>Terriglobia</taxon>
        <taxon>Terriglobales</taxon>
        <taxon>Acidobacteriaceae</taxon>
        <taxon>Granulicella</taxon>
    </lineage>
</organism>
<protein>
    <submittedName>
        <fullName evidence="1">Uncharacterized protein</fullName>
    </submittedName>
</protein>
<evidence type="ECO:0000313" key="1">
    <source>
        <dbReference type="EMBL" id="AEU36413.1"/>
    </source>
</evidence>
<dbReference type="RefSeq" id="WP_014265291.1">
    <property type="nucleotide sequence ID" value="NC_016631.1"/>
</dbReference>
<reference evidence="1 2" key="1">
    <citation type="submission" date="2011-11" db="EMBL/GenBank/DDBJ databases">
        <title>Complete sequence of Granulicella mallensis MP5ACTX8.</title>
        <authorList>
            <consortium name="US DOE Joint Genome Institute"/>
            <person name="Lucas S."/>
            <person name="Copeland A."/>
            <person name="Lapidus A."/>
            <person name="Cheng J.-F."/>
            <person name="Goodwin L."/>
            <person name="Pitluck S."/>
            <person name="Peters L."/>
            <person name="Lu M."/>
            <person name="Detter J.C."/>
            <person name="Han C."/>
            <person name="Tapia R."/>
            <person name="Land M."/>
            <person name="Hauser L."/>
            <person name="Kyrpides N."/>
            <person name="Ivanova N."/>
            <person name="Mikhailova N."/>
            <person name="Pagani I."/>
            <person name="Rawat S."/>
            <person name="Mannisto M."/>
            <person name="Haggblom M."/>
            <person name="Woyke T."/>
        </authorList>
    </citation>
    <scope>NUCLEOTIDE SEQUENCE [LARGE SCALE GENOMIC DNA]</scope>
    <source>
        <strain evidence="2">ATCC BAA-1857 / DSM 23137 / MP5ACTX8</strain>
    </source>
</reference>
<accession>G8NTT9</accession>
<dbReference type="KEGG" id="gma:AciX8_2084"/>
<evidence type="ECO:0000313" key="2">
    <source>
        <dbReference type="Proteomes" id="UP000007113"/>
    </source>
</evidence>
<dbReference type="Proteomes" id="UP000007113">
    <property type="component" value="Chromosome"/>
</dbReference>
<dbReference type="STRING" id="682795.AciX8_2084"/>
<gene>
    <name evidence="1" type="ordered locus">AciX8_2084</name>
</gene>